<feature type="disulfide bond" evidence="14">
    <location>
        <begin position="1531"/>
        <end position="1543"/>
    </location>
</feature>
<dbReference type="GO" id="GO:0005102">
    <property type="term" value="F:signaling receptor binding"/>
    <property type="evidence" value="ECO:0007669"/>
    <property type="project" value="InterPro"/>
</dbReference>
<evidence type="ECO:0000256" key="11">
    <source>
        <dbReference type="ARBA" id="ARBA00023292"/>
    </source>
</evidence>
<dbReference type="FunFam" id="2.10.25.10:FF:000069">
    <property type="entry name" value="Laminin subunit alpha 1"/>
    <property type="match status" value="1"/>
</dbReference>
<dbReference type="PROSITE" id="PS50025">
    <property type="entry name" value="LAM_G_DOMAIN"/>
    <property type="match status" value="4"/>
</dbReference>
<feature type="disulfide bond" evidence="14">
    <location>
        <begin position="498"/>
        <end position="510"/>
    </location>
</feature>
<feature type="disulfide bond" evidence="14">
    <location>
        <begin position="1392"/>
        <end position="1404"/>
    </location>
</feature>
<feature type="disulfide bond" evidence="14">
    <location>
        <begin position="1887"/>
        <end position="1896"/>
    </location>
</feature>
<dbReference type="PANTHER" id="PTHR10574">
    <property type="entry name" value="NETRIN/LAMININ-RELATED"/>
    <property type="match status" value="1"/>
</dbReference>
<feature type="domain" description="Laminin G" evidence="17">
    <location>
        <begin position="2901"/>
        <end position="3061"/>
    </location>
</feature>
<feature type="disulfide bond" evidence="14">
    <location>
        <begin position="609"/>
        <end position="618"/>
    </location>
</feature>
<keyword evidence="2" id="KW-0964">Secreted</keyword>
<keyword evidence="9 12" id="KW-1015">Disulfide bond</keyword>
<dbReference type="Pfam" id="PF00052">
    <property type="entry name" value="Laminin_B"/>
    <property type="match status" value="1"/>
</dbReference>
<proteinExistence type="predicted"/>
<dbReference type="Gene3D" id="2.10.25.10">
    <property type="entry name" value="Laminin"/>
    <property type="match status" value="14"/>
</dbReference>
<dbReference type="FunFam" id="2.10.25.10:FF:000090">
    <property type="entry name" value="laminin subunit alpha"/>
    <property type="match status" value="1"/>
</dbReference>
<dbReference type="InterPro" id="IPR000742">
    <property type="entry name" value="EGF"/>
</dbReference>
<dbReference type="FunFam" id="2.10.25.10:FF:000106">
    <property type="entry name" value="Heparan sulfate proteoglycan 2"/>
    <property type="match status" value="1"/>
</dbReference>
<dbReference type="InterPro" id="IPR002049">
    <property type="entry name" value="LE_dom"/>
</dbReference>
<feature type="domain" description="Laminin EGF-like" evidence="19">
    <location>
        <begin position="421"/>
        <end position="464"/>
    </location>
</feature>
<keyword evidence="3" id="KW-0272">Extracellular matrix</keyword>
<dbReference type="Gene3D" id="2.60.120.200">
    <property type="match status" value="5"/>
</dbReference>
<feature type="disulfide bond" evidence="14">
    <location>
        <begin position="1506"/>
        <end position="1515"/>
    </location>
</feature>
<dbReference type="GO" id="GO:0030155">
    <property type="term" value="P:regulation of cell adhesion"/>
    <property type="evidence" value="ECO:0007669"/>
    <property type="project" value="InterPro"/>
</dbReference>
<comment type="caution">
    <text evidence="12">Lacks conserved residue(s) required for the propagation of feature annotation.</text>
</comment>
<feature type="disulfide bond" evidence="14">
    <location>
        <begin position="634"/>
        <end position="646"/>
    </location>
</feature>
<dbReference type="Pfam" id="PF06009">
    <property type="entry name" value="Laminin_II"/>
    <property type="match status" value="1"/>
</dbReference>
<dbReference type="SUPFAM" id="SSF57196">
    <property type="entry name" value="EGF/Laminin"/>
    <property type="match status" value="14"/>
</dbReference>
<keyword evidence="7" id="KW-0130">Cell adhesion</keyword>
<feature type="coiled-coil region" evidence="15">
    <location>
        <begin position="2112"/>
        <end position="2408"/>
    </location>
</feature>
<dbReference type="SMART" id="SM00180">
    <property type="entry name" value="EGF_Lam"/>
    <property type="match status" value="16"/>
</dbReference>
<dbReference type="GO" id="GO:0030334">
    <property type="term" value="P:regulation of cell migration"/>
    <property type="evidence" value="ECO:0007669"/>
    <property type="project" value="InterPro"/>
</dbReference>
<dbReference type="Pfam" id="PF00055">
    <property type="entry name" value="Laminin_N"/>
    <property type="match status" value="1"/>
</dbReference>
<evidence type="ECO:0000256" key="2">
    <source>
        <dbReference type="ARBA" id="ARBA00022525"/>
    </source>
</evidence>
<feature type="domain" description="Laminin IV type A" evidence="20">
    <location>
        <begin position="1602"/>
        <end position="1780"/>
    </location>
</feature>
<feature type="domain" description="Laminin EGF-like" evidence="19">
    <location>
        <begin position="732"/>
        <end position="784"/>
    </location>
</feature>
<evidence type="ECO:0000256" key="13">
    <source>
        <dbReference type="PROSITE-ProRule" id="PRU00122"/>
    </source>
</evidence>
<gene>
    <name evidence="22" type="primary">Lama3</name>
    <name evidence="22" type="ORF">AOXY_G5542</name>
</gene>
<evidence type="ECO:0000259" key="17">
    <source>
        <dbReference type="PROSITE" id="PS50025"/>
    </source>
</evidence>
<feature type="disulfide bond" evidence="13">
    <location>
        <begin position="3419"/>
        <end position="3446"/>
    </location>
</feature>
<dbReference type="PRINTS" id="PR00011">
    <property type="entry name" value="EGFLAMININ"/>
</dbReference>
<accession>A0AAD8LRV8</accession>
<evidence type="ECO:0000256" key="6">
    <source>
        <dbReference type="ARBA" id="ARBA00022869"/>
    </source>
</evidence>
<feature type="domain" description="Laminin EGF-like" evidence="19">
    <location>
        <begin position="1531"/>
        <end position="1581"/>
    </location>
</feature>
<dbReference type="PROSITE" id="PS01248">
    <property type="entry name" value="EGF_LAM_1"/>
    <property type="match status" value="7"/>
</dbReference>
<evidence type="ECO:0000256" key="15">
    <source>
        <dbReference type="SAM" id="Coils"/>
    </source>
</evidence>
<feature type="coiled-coil region" evidence="15">
    <location>
        <begin position="1956"/>
        <end position="2010"/>
    </location>
</feature>
<dbReference type="InterPro" id="IPR056863">
    <property type="entry name" value="LMN_ATRN_NET-like_EGF"/>
</dbReference>
<evidence type="ECO:0000313" key="22">
    <source>
        <dbReference type="EMBL" id="KAK1172857.1"/>
    </source>
</evidence>
<dbReference type="GO" id="GO:0005604">
    <property type="term" value="C:basement membrane"/>
    <property type="evidence" value="ECO:0007669"/>
    <property type="project" value="UniProtKB-SubCell"/>
</dbReference>
<feature type="disulfide bond" evidence="14">
    <location>
        <begin position="564"/>
        <end position="573"/>
    </location>
</feature>
<feature type="domain" description="Laminin G" evidence="17">
    <location>
        <begin position="3097"/>
        <end position="3268"/>
    </location>
</feature>
<evidence type="ECO:0000256" key="3">
    <source>
        <dbReference type="ARBA" id="ARBA00022530"/>
    </source>
</evidence>
<dbReference type="CDD" id="cd00110">
    <property type="entry name" value="LamG"/>
    <property type="match status" value="5"/>
</dbReference>
<dbReference type="InterPro" id="IPR010307">
    <property type="entry name" value="Laminin_dom_II"/>
</dbReference>
<dbReference type="InterPro" id="IPR001791">
    <property type="entry name" value="Laminin_G"/>
</dbReference>
<dbReference type="InterPro" id="IPR008211">
    <property type="entry name" value="Laminin_N"/>
</dbReference>
<evidence type="ECO:0000256" key="16">
    <source>
        <dbReference type="SAM" id="SignalP"/>
    </source>
</evidence>
<keyword evidence="10" id="KW-0325">Glycoprotein</keyword>
<feature type="disulfide bond" evidence="14">
    <location>
        <begin position="500"/>
        <end position="517"/>
    </location>
</feature>
<evidence type="ECO:0000256" key="14">
    <source>
        <dbReference type="PROSITE-ProRule" id="PRU00460"/>
    </source>
</evidence>
<dbReference type="SMART" id="SM00181">
    <property type="entry name" value="EGF"/>
    <property type="match status" value="10"/>
</dbReference>
<dbReference type="SMART" id="SM00281">
    <property type="entry name" value="LamB"/>
    <property type="match status" value="1"/>
</dbReference>
<keyword evidence="4 16" id="KW-0732">Signal</keyword>
<feature type="disulfide bond" evidence="14">
    <location>
        <begin position="544"/>
        <end position="556"/>
    </location>
</feature>
<evidence type="ECO:0000256" key="7">
    <source>
        <dbReference type="ARBA" id="ARBA00022889"/>
    </source>
</evidence>
<feature type="domain" description="Laminin EGF-like" evidence="19">
    <location>
        <begin position="544"/>
        <end position="588"/>
    </location>
</feature>
<evidence type="ECO:0000256" key="10">
    <source>
        <dbReference type="ARBA" id="ARBA00023180"/>
    </source>
</evidence>
<feature type="domain" description="Laminin EGF-like" evidence="19">
    <location>
        <begin position="634"/>
        <end position="679"/>
    </location>
</feature>
<dbReference type="FunFam" id="2.60.120.260:FF:000022">
    <property type="entry name" value="Laminin subunit alpha 5"/>
    <property type="match status" value="1"/>
</dbReference>
<evidence type="ECO:0000259" key="18">
    <source>
        <dbReference type="PROSITE" id="PS50026"/>
    </source>
</evidence>
<dbReference type="Pfam" id="PF24973">
    <property type="entry name" value="EGF_LMN_ATRN"/>
    <property type="match status" value="1"/>
</dbReference>
<feature type="domain" description="Laminin EGF-like" evidence="19">
    <location>
        <begin position="589"/>
        <end position="633"/>
    </location>
</feature>
<feature type="domain" description="Laminin EGF-like" evidence="19">
    <location>
        <begin position="1482"/>
        <end position="1530"/>
    </location>
</feature>
<feature type="domain" description="Laminin N-terminal" evidence="21">
    <location>
        <begin position="38"/>
        <end position="291"/>
    </location>
</feature>
<feature type="domain" description="Laminin G" evidence="17">
    <location>
        <begin position="3275"/>
        <end position="3446"/>
    </location>
</feature>
<feature type="disulfide bond" evidence="14">
    <location>
        <begin position="655"/>
        <end position="664"/>
    </location>
</feature>
<feature type="disulfide bond" evidence="14">
    <location>
        <begin position="755"/>
        <end position="764"/>
    </location>
</feature>
<keyword evidence="6" id="KW-0084">Basement membrane</keyword>
<evidence type="ECO:0000259" key="21">
    <source>
        <dbReference type="PROSITE" id="PS51117"/>
    </source>
</evidence>
<dbReference type="FunFam" id="2.10.25.10:FF:000011">
    <property type="entry name" value="Cadherin EGF LAG seven-pass G-type receptor"/>
    <property type="match status" value="1"/>
</dbReference>
<feature type="domain" description="Laminin EGF-like" evidence="19">
    <location>
        <begin position="498"/>
        <end position="543"/>
    </location>
</feature>
<dbReference type="PANTHER" id="PTHR10574:SF445">
    <property type="entry name" value="LAMININ SUBUNIT ALPHA 3"/>
    <property type="match status" value="1"/>
</dbReference>
<dbReference type="CDD" id="cd00055">
    <property type="entry name" value="EGF_Lam"/>
    <property type="match status" value="14"/>
</dbReference>
<dbReference type="PROSITE" id="PS51117">
    <property type="entry name" value="LAMININ_NTER"/>
    <property type="match status" value="1"/>
</dbReference>
<feature type="disulfide bond" evidence="14">
    <location>
        <begin position="1394"/>
        <end position="1411"/>
    </location>
</feature>
<feature type="disulfide bond" evidence="14">
    <location>
        <begin position="519"/>
        <end position="528"/>
    </location>
</feature>
<dbReference type="FunFam" id="2.10.25.10:FF:000034">
    <property type="entry name" value="Laminin subunit alpha 3"/>
    <property type="match status" value="1"/>
</dbReference>
<dbReference type="Proteomes" id="UP001230051">
    <property type="component" value="Unassembled WGS sequence"/>
</dbReference>
<dbReference type="Gene3D" id="2.60.120.260">
    <property type="entry name" value="Galactose-binding domain-like"/>
    <property type="match status" value="1"/>
</dbReference>
<dbReference type="GO" id="GO:0009888">
    <property type="term" value="P:tissue development"/>
    <property type="evidence" value="ECO:0007669"/>
    <property type="project" value="TreeGrafter"/>
</dbReference>
<dbReference type="InterPro" id="IPR000034">
    <property type="entry name" value="Laminin_IV"/>
</dbReference>
<feature type="domain" description="Laminin EGF-like" evidence="19">
    <location>
        <begin position="1392"/>
        <end position="1437"/>
    </location>
</feature>
<dbReference type="GO" id="GO:0009887">
    <property type="term" value="P:animal organ morphogenesis"/>
    <property type="evidence" value="ECO:0007669"/>
    <property type="project" value="TreeGrafter"/>
</dbReference>
<feature type="domain" description="Laminin G" evidence="17">
    <location>
        <begin position="2735"/>
        <end position="2894"/>
    </location>
</feature>
<evidence type="ECO:0000256" key="4">
    <source>
        <dbReference type="ARBA" id="ARBA00022729"/>
    </source>
</evidence>
<dbReference type="GO" id="GO:0005576">
    <property type="term" value="C:extracellular region"/>
    <property type="evidence" value="ECO:0007669"/>
    <property type="project" value="UniProtKB-ARBA"/>
</dbReference>
<dbReference type="InterPro" id="IPR013320">
    <property type="entry name" value="ConA-like_dom_sf"/>
</dbReference>
<name>A0AAD8LRV8_ACIOX</name>
<reference evidence="22" key="1">
    <citation type="submission" date="2022-02" db="EMBL/GenBank/DDBJ databases">
        <title>Atlantic sturgeon de novo genome assembly.</title>
        <authorList>
            <person name="Stock M."/>
            <person name="Klopp C."/>
            <person name="Guiguen Y."/>
            <person name="Cabau C."/>
            <person name="Parinello H."/>
            <person name="Santidrian Yebra-Pimentel E."/>
            <person name="Kuhl H."/>
            <person name="Dirks R.P."/>
            <person name="Guessner J."/>
            <person name="Wuertz S."/>
            <person name="Du K."/>
            <person name="Schartl M."/>
        </authorList>
    </citation>
    <scope>NUCLEOTIDE SEQUENCE</scope>
    <source>
        <strain evidence="22">STURGEONOMICS-FGT-2020</strain>
        <tissue evidence="22">Whole blood</tissue>
    </source>
</reference>
<feature type="disulfide bond" evidence="14">
    <location>
        <begin position="1552"/>
        <end position="1561"/>
    </location>
</feature>
<evidence type="ECO:0000259" key="20">
    <source>
        <dbReference type="PROSITE" id="PS51115"/>
    </source>
</evidence>
<feature type="disulfide bond" evidence="12">
    <location>
        <begin position="702"/>
        <end position="711"/>
    </location>
</feature>
<keyword evidence="12" id="KW-0245">EGF-like domain</keyword>
<feature type="disulfide bond" evidence="14">
    <location>
        <begin position="636"/>
        <end position="653"/>
    </location>
</feature>
<dbReference type="InterPro" id="IPR050440">
    <property type="entry name" value="Laminin/Netrin_ECM"/>
</dbReference>
<dbReference type="FunFam" id="2.10.25.10:FF:000083">
    <property type="entry name" value="Laminin subunit alpha"/>
    <property type="match status" value="1"/>
</dbReference>
<evidence type="ECO:0000259" key="19">
    <source>
        <dbReference type="PROSITE" id="PS50027"/>
    </source>
</evidence>
<evidence type="ECO:0000256" key="8">
    <source>
        <dbReference type="ARBA" id="ARBA00023054"/>
    </source>
</evidence>
<dbReference type="CDD" id="cd02795">
    <property type="entry name" value="CBM6-CBM35-CBM36_like"/>
    <property type="match status" value="1"/>
</dbReference>
<dbReference type="PROSITE" id="PS50026">
    <property type="entry name" value="EGF_3"/>
    <property type="match status" value="1"/>
</dbReference>
<dbReference type="EMBL" id="JAGXEW010000004">
    <property type="protein sequence ID" value="KAK1172857.1"/>
    <property type="molecule type" value="Genomic_DNA"/>
</dbReference>
<comment type="subcellular location">
    <subcellularLocation>
        <location evidence="1">Secreted</location>
        <location evidence="1">Extracellular space</location>
        <location evidence="1">Extracellular matrix</location>
        <location evidence="1">Basement membrane</location>
    </subcellularLocation>
</comment>
<dbReference type="FunFam" id="2.10.25.10:FF:000209">
    <property type="entry name" value="Laminin subunit alpha 5"/>
    <property type="match status" value="3"/>
</dbReference>
<evidence type="ECO:0000256" key="1">
    <source>
        <dbReference type="ARBA" id="ARBA00004302"/>
    </source>
</evidence>
<sequence>MSNMARRKRGTDSTALLFSLLLSVLHSGFTQILVNEVTGFSLHPPYFNIAEGARISATATCGEDEAARPKSELFCKLVGGPTAGLPSQTIQGQYCDYCNSNDPNKAYPITTAIDGTERWWQSPPLSRGLEYNKVNVTLDLGQLFHVAYVLIKFANSPRPDLWVLERSVDFGRTYTPWQYFAHSKRDCIETFGKDPKHRVVKDDDQICTTEYSRIVPLENGEIVVSLVNGRPGAKNFSYSPILRDFTKATNIRLRFLRTNTLLGHLISKEQRDPTVTRRYYYSIKDISVGGRCVCHGHAQVCDARNSENRYQLQCDCQHNTCGESCEQCCPGYNQKPWRAATTGSANQCEPCNCHSHASECYYNPEVDRRGASLNINGKYEGGGVCINCQHNTAGINCERCTQGYYRPYGAPKESPYSCTPCRCDPQYTDSCEEGSGRCYCKPNFSGENCDQCAEGHFGFPQCVRTPIYRPTKDPSAEHIVETNDCPAGYFGPPNCQPCQCSGPGVLELTCGSQTGECRCRPEFQGRFCDRCAVQHFNYPYCQACTCNTAGTQPQVCDATGRCLCRQEVEGSRCDQCRPGYHSFPNCDVCSCDRFGAVDNICGPRGQCRCKSNYVGLTCSQCAPGHYEYPSCFPCQCSPDGSYQISCDQVSGQCSCRPGVTGQRCDRCAAGGFDFPRCQVSHCDPAGTEINVLEPHLPDFCQCLPDVEGPTCNKCKPLYWNLAPENPSGCIECQCDVKGTISGVGQCHQKNGQCFCKPNTCSHTCNACKAGYFWLERRNYFGCRGCQCDIGGSASLTCDERSGTCSCRKNVEGRTCNQPEKGYYFPDLHHLKYEIEDGTTPNGRTVRFGYDPQEFPGFSWRGYATMSPAQPEVVLPVTVPSPSPYHIIVRYATPTSKRASRGTISVAEEVHFHSCCNWPVQRKEILFPSSPEPAFITVPGSGFAQSFPLTPGKWIVSIKAEGVLLDYLVLLPSNYFEAPILQLKVTEPCSYETTQENNHKNCLLYKHIPMDRFPSVLGTEGLYSVRGRRKRQARVRQPTPEHPEMAVFNGRQAKVQLRLRLPRPGKYVVVLEYSNEEETVQNVNVMLNNPPGAVTQGRANIYSCKYSFLCRSVAVDGKNRIAVYELPTNAELLLQASTANFLLYKVYVAPAEDFSTEYVNPKVHCIATHGHFTEKSSSCVTSQFEVPPTAILLDAVKDGRLSYGSEASQSNVLHRNIGDTGALSPRNPRGEGVLLKSPQNQITFKTRVPSVDRYVFVVHFRQPEHPSFPVEVLVDGGRPWVGSFNASFCPHTSGCRDQVIAENRIALDVTDQELLVNLKVPNGKTLTVGYILVIPENNYSPDQLDENSLDQSFDFINNCGGNSFYIDPLTSTQFCKDSAKSLVAFFNDGALPCYCDMSGATSPTCNPAGGQCSCRSNVIGRQCSRCATGFYGFPYCKPCSCGRRLCDEVTGQCICPPQTVKPLCDVCETQAFSYHPLVGCEGCNCSRTGIINTGNTDCDKGSGQCKCKPRIAGRQCNRCVVGSYGFPNCNPCDCNQGGTQPDVCDPHTGQCLCKENVQGTRCDTCRPGSFYFDPANPKGCTSCFCFGASDQCEGTDQRRSKFVDMKMWRLEKLNKEGIPVVFNPGSSTVVADVQELPVSVHDLYWVAPPSYFGDRVSSYGGYLTYQVKSFGLPSEGMVLLEKRPDVQLSGQKMTLLYLDPQNPSPDRLYQGRVQLVEGNFRHATTNSPVSREELMMVLAGLDGLRIRALYFTESQRLALGEVGLEGVSPTGSGVAASNVEVCTCPAEDRGDSCQKCAPGYYRDNKGLYLGRCVPCFCNGHSNTCEDGSGKCLNCLRNTAGDNCERCMEGYYGNATQGTCQVCPCPLATTYNSFATSCKEVGGRFECLCKPGYTGSKCQWCAPGYYGDPIALNGKCSPCNCGNNGNPGNCDSLTGVCRNMEPKDTSTDEMCDECDSCVQTLTDDLERMDRDLADLKSQLQNVNASAFAQERMKKLEKNIEETKNLLNRYRSKVTSQRLKVNELESGTIDLTQDITILGEKADKNSKNTQTVFNNIEQTNQRAQDLVSEVQGVWKRIQELLAQLKNTNAGGSGLPSGDIGKKLAEAERMVREMEQRDFNTQKLRAEREREEAQKLLNRVKNNLVKQLEENQRKSEKVSDLLKQYDTKLNDLRDALKEASGAVDKANQLNKGNLLALSDIKTRMQELKQEKEKVEDQVKMAKVQLDQTNDLLRKLDESRVEYERLAAQLDGAKSELSDKVKELSQVGSKEDIVLKAEEHARNLDRQAKELQEAVKNASSNSAVRCAVDGIEAYKNITEAIKAAEDAAKRAKEAADNALNTVQQEDLNSKGKKLRDDGDKLLNDAKNTEAKLKEATPELNNLNKRFEAAKNKEKTLQNDLRSAQDELGNIKRDDISDTINRAKDMAGRAQDKVGDVMNKLNPIKTEVDKLKNSNGASPVDPNLNKVLDEADQSVKNLSSAIPTLLDRMDKVEEMSRQLTPSSNISDNVERIKELIKQARDAANKIVVPMIFNGNSHVEVQPPRNLEDLKAYTSLSLYLHRPVNRGDRRRQADSGNMFVMYLGKKDASTDYIGMALRDNTLFCVYNLRGKELEIQMDTAVAKSPQDQSILDKVKFERIYQNAKLLYTKSSTSTSPENQPPITKDGDYTDNLLNLDPNDVVFYVGGFPAEFKPPRTLNLPKYKGCIELDALNDEVISLYNFKNVYNVNLESPCKRYKEGSDQYFFEGTGFARIDLKDKFIGQYEFTIQTNSDNALLFYIENEKSHFIVTLEQGKVVWRGKVENMPVKEARTSEKIFNGNDAVRMVIYLRDKQFIISMGSKLIKEMIDIEGPFSEYYIGGVTTSIRKSKNINIPPLRGCVKNMKHPSGNAELRDTVGISRGCSSDSLLARFASIGLGGYLDVAPNGFELTNDVVVGLGFRTTQTNVPLLQNSQADSKLDLRLNENGFVTFNLDGKILKTDKNYGDGKWHYLVATKNSEGTKLIVDETEEGKVGPRSTSDVQNNKPNIYLGKDQFDGCITDVYLKRSTAPYDVEDLRTYSKTENVSLGVCNTEEPPRSIMLKKNWSRTNLNRDKPVKVCSLPKTTSGAYHLSLLSGLVYDFNPKSLQEGSHFSVDISTNSEEGLIFFIGSEREASHLALYISKGRIVFSLSSSEKKRRISIKEKYNDGQWHTVMFGRVGNSSRLVIDGLKAQNGSFPQGSSIELRSPMYLGSLPALYSGTSGLKNIPNHSIVGCVRNLKVNGQKMSAPTGNRRVAPCFVGRTESGVYFSGNHGYVDFGNTNDVGMDFQLVFEVRLRSLTGVLFHFRGQSGDHLSLFLNNGQVTAMVKNGMGNFSTSVTPQQSLCDGMFHRIAVNKGRNVIQVDVDTKHNYTVGTLHSQSTDTEHLYIGGIPDTVPSPILPVSTSFVGCLQNVQINGSPVSFNRAEVHGPVILSGCPLA</sequence>
<dbReference type="GO" id="GO:0045995">
    <property type="term" value="P:regulation of embryonic development"/>
    <property type="evidence" value="ECO:0007669"/>
    <property type="project" value="InterPro"/>
</dbReference>
<dbReference type="GO" id="GO:0007155">
    <property type="term" value="P:cell adhesion"/>
    <property type="evidence" value="ECO:0007669"/>
    <property type="project" value="UniProtKB-KW"/>
</dbReference>
<feature type="signal peptide" evidence="16">
    <location>
        <begin position="1"/>
        <end position="30"/>
    </location>
</feature>
<feature type="disulfide bond" evidence="14">
    <location>
        <begin position="589"/>
        <end position="601"/>
    </location>
</feature>
<feature type="disulfide bond" evidence="14">
    <location>
        <begin position="1833"/>
        <end position="1842"/>
    </location>
</feature>
<keyword evidence="11 14" id="KW-0424">Laminin EGF-like domain</keyword>
<dbReference type="SMART" id="SM00282">
    <property type="entry name" value="LamG"/>
    <property type="match status" value="5"/>
</dbReference>
<organism evidence="22 23">
    <name type="scientific">Acipenser oxyrinchus oxyrinchus</name>
    <dbReference type="NCBI Taxonomy" id="40147"/>
    <lineage>
        <taxon>Eukaryota</taxon>
        <taxon>Metazoa</taxon>
        <taxon>Chordata</taxon>
        <taxon>Craniata</taxon>
        <taxon>Vertebrata</taxon>
        <taxon>Euteleostomi</taxon>
        <taxon>Actinopterygii</taxon>
        <taxon>Chondrostei</taxon>
        <taxon>Acipenseriformes</taxon>
        <taxon>Acipenseridae</taxon>
        <taxon>Acipenser</taxon>
    </lineage>
</organism>
<feature type="domain" description="Laminin EGF-like" evidence="19">
    <location>
        <begin position="1861"/>
        <end position="1916"/>
    </location>
</feature>
<evidence type="ECO:0000256" key="9">
    <source>
        <dbReference type="ARBA" id="ARBA00023157"/>
    </source>
</evidence>
<feature type="domain" description="Laminin EGF-like" evidence="19">
    <location>
        <begin position="1814"/>
        <end position="1860"/>
    </location>
</feature>
<evidence type="ECO:0000256" key="5">
    <source>
        <dbReference type="ARBA" id="ARBA00022737"/>
    </source>
</evidence>
<feature type="disulfide bond" evidence="14">
    <location>
        <begin position="440"/>
        <end position="449"/>
    </location>
</feature>
<feature type="domain" description="EGF-like" evidence="18">
    <location>
        <begin position="673"/>
        <end position="712"/>
    </location>
</feature>
<evidence type="ECO:0000256" key="12">
    <source>
        <dbReference type="PROSITE-ProRule" id="PRU00076"/>
    </source>
</evidence>
<dbReference type="InterPro" id="IPR009254">
    <property type="entry name" value="Laminin_aI"/>
</dbReference>
<dbReference type="Pfam" id="PF00053">
    <property type="entry name" value="EGF_laminin"/>
    <property type="match status" value="14"/>
</dbReference>
<dbReference type="SUPFAM" id="SSF49899">
    <property type="entry name" value="Concanavalin A-like lectins/glucanases"/>
    <property type="match status" value="5"/>
</dbReference>
<dbReference type="FunFam" id="2.10.25.10:FF:000388">
    <property type="entry name" value="Laminin subunit alpha"/>
    <property type="match status" value="1"/>
</dbReference>
<feature type="disulfide bond" evidence="14">
    <location>
        <begin position="1533"/>
        <end position="1550"/>
    </location>
</feature>
<feature type="disulfide bond" evidence="14">
    <location>
        <begin position="1413"/>
        <end position="1422"/>
    </location>
</feature>
<dbReference type="SMART" id="SM00136">
    <property type="entry name" value="LamNT"/>
    <property type="match status" value="1"/>
</dbReference>
<dbReference type="PROSITE" id="PS50027">
    <property type="entry name" value="EGF_LAM_2"/>
    <property type="match status" value="11"/>
</dbReference>
<keyword evidence="8 15" id="KW-0175">Coiled coil</keyword>
<dbReference type="PROSITE" id="PS51115">
    <property type="entry name" value="LAMININ_IVA"/>
    <property type="match status" value="1"/>
</dbReference>
<keyword evidence="23" id="KW-1185">Reference proteome</keyword>
<evidence type="ECO:0000313" key="23">
    <source>
        <dbReference type="Proteomes" id="UP001230051"/>
    </source>
</evidence>
<dbReference type="Pfam" id="PF02210">
    <property type="entry name" value="Laminin_G_2"/>
    <property type="match status" value="4"/>
</dbReference>
<feature type="chain" id="PRO_5041899112" evidence="16">
    <location>
        <begin position="31"/>
        <end position="3449"/>
    </location>
</feature>
<keyword evidence="5" id="KW-0677">Repeat</keyword>
<protein>
    <submittedName>
        <fullName evidence="22">Laminin subunit alpha-3-like isoform X1</fullName>
    </submittedName>
</protein>
<dbReference type="PROSITE" id="PS00022">
    <property type="entry name" value="EGF_1"/>
    <property type="match status" value="1"/>
</dbReference>
<dbReference type="Pfam" id="PF06008">
    <property type="entry name" value="Laminin_I"/>
    <property type="match status" value="1"/>
</dbReference>
<dbReference type="FunFam" id="2.10.25.10:FF:000084">
    <property type="entry name" value="Laminin subunit alpha 3"/>
    <property type="match status" value="1"/>
</dbReference>
<dbReference type="FunFam" id="2.60.120.200:FF:000150">
    <property type="entry name" value="Laminin subunit alpha 5"/>
    <property type="match status" value="1"/>
</dbReference>
<comment type="caution">
    <text evidence="22">The sequence shown here is derived from an EMBL/GenBank/DDBJ whole genome shotgun (WGS) entry which is preliminary data.</text>
</comment>